<protein>
    <submittedName>
        <fullName evidence="2">Uncharacterized protein</fullName>
    </submittedName>
</protein>
<feature type="region of interest" description="Disordered" evidence="1">
    <location>
        <begin position="1"/>
        <end position="25"/>
    </location>
</feature>
<accession>A0A0E9P5E8</accession>
<name>A0A0E9P5E8_ANGAN</name>
<proteinExistence type="predicted"/>
<reference evidence="2" key="2">
    <citation type="journal article" date="2015" name="Fish Shellfish Immunol.">
        <title>Early steps in the European eel (Anguilla anguilla)-Vibrio vulnificus interaction in the gills: Role of the RtxA13 toxin.</title>
        <authorList>
            <person name="Callol A."/>
            <person name="Pajuelo D."/>
            <person name="Ebbesson L."/>
            <person name="Teles M."/>
            <person name="MacKenzie S."/>
            <person name="Amaro C."/>
        </authorList>
    </citation>
    <scope>NUCLEOTIDE SEQUENCE</scope>
</reference>
<feature type="compositionally biased region" description="Polar residues" evidence="1">
    <location>
        <begin position="7"/>
        <end position="18"/>
    </location>
</feature>
<dbReference type="EMBL" id="GBXM01108881">
    <property type="protein sequence ID" value="JAG99695.1"/>
    <property type="molecule type" value="Transcribed_RNA"/>
</dbReference>
<dbReference type="AlphaFoldDB" id="A0A0E9P5E8"/>
<organism evidence="2">
    <name type="scientific">Anguilla anguilla</name>
    <name type="common">European freshwater eel</name>
    <name type="synonym">Muraena anguilla</name>
    <dbReference type="NCBI Taxonomy" id="7936"/>
    <lineage>
        <taxon>Eukaryota</taxon>
        <taxon>Metazoa</taxon>
        <taxon>Chordata</taxon>
        <taxon>Craniata</taxon>
        <taxon>Vertebrata</taxon>
        <taxon>Euteleostomi</taxon>
        <taxon>Actinopterygii</taxon>
        <taxon>Neopterygii</taxon>
        <taxon>Teleostei</taxon>
        <taxon>Anguilliformes</taxon>
        <taxon>Anguillidae</taxon>
        <taxon>Anguilla</taxon>
    </lineage>
</organism>
<evidence type="ECO:0000256" key="1">
    <source>
        <dbReference type="SAM" id="MobiDB-lite"/>
    </source>
</evidence>
<evidence type="ECO:0000313" key="2">
    <source>
        <dbReference type="EMBL" id="JAG99695.1"/>
    </source>
</evidence>
<sequence>MKHHTAHYSTMQNDSTHNILERMPQ</sequence>
<reference evidence="2" key="1">
    <citation type="submission" date="2014-11" db="EMBL/GenBank/DDBJ databases">
        <authorList>
            <person name="Amaro Gonzalez C."/>
        </authorList>
    </citation>
    <scope>NUCLEOTIDE SEQUENCE</scope>
</reference>